<gene>
    <name evidence="7" type="ORF">FJM51_02595</name>
</gene>
<dbReference type="EMBL" id="VFRP01000002">
    <property type="protein sequence ID" value="TPE52935.1"/>
    <property type="molecule type" value="Genomic_DNA"/>
</dbReference>
<dbReference type="InterPro" id="IPR036388">
    <property type="entry name" value="WH-like_DNA-bd_sf"/>
</dbReference>
<dbReference type="SUPFAM" id="SSF46689">
    <property type="entry name" value="Homeodomain-like"/>
    <property type="match status" value="1"/>
</dbReference>
<keyword evidence="2" id="KW-0238">DNA-binding</keyword>
<keyword evidence="4" id="KW-1133">Transmembrane helix</keyword>
<feature type="transmembrane region" description="Helical" evidence="4">
    <location>
        <begin position="250"/>
        <end position="270"/>
    </location>
</feature>
<keyword evidence="4" id="KW-0812">Transmembrane</keyword>
<feature type="domain" description="SIS" evidence="6">
    <location>
        <begin position="139"/>
        <end position="275"/>
    </location>
</feature>
<dbReference type="PROSITE" id="PS51464">
    <property type="entry name" value="SIS"/>
    <property type="match status" value="1"/>
</dbReference>
<dbReference type="Pfam" id="PF01418">
    <property type="entry name" value="HTH_6"/>
    <property type="match status" value="1"/>
</dbReference>
<dbReference type="InterPro" id="IPR000281">
    <property type="entry name" value="HTH_RpiR"/>
</dbReference>
<name>A0A501WXG1_9RHOB</name>
<evidence type="ECO:0000256" key="2">
    <source>
        <dbReference type="ARBA" id="ARBA00023125"/>
    </source>
</evidence>
<organism evidence="7 8">
    <name type="scientific">Amaricoccus solimangrovi</name>
    <dbReference type="NCBI Taxonomy" id="2589815"/>
    <lineage>
        <taxon>Bacteria</taxon>
        <taxon>Pseudomonadati</taxon>
        <taxon>Pseudomonadota</taxon>
        <taxon>Alphaproteobacteria</taxon>
        <taxon>Rhodobacterales</taxon>
        <taxon>Paracoccaceae</taxon>
        <taxon>Amaricoccus</taxon>
    </lineage>
</organism>
<dbReference type="RefSeq" id="WP_140452556.1">
    <property type="nucleotide sequence ID" value="NZ_VFRP01000002.1"/>
</dbReference>
<evidence type="ECO:0000256" key="1">
    <source>
        <dbReference type="ARBA" id="ARBA00023015"/>
    </source>
</evidence>
<evidence type="ECO:0000259" key="5">
    <source>
        <dbReference type="PROSITE" id="PS51071"/>
    </source>
</evidence>
<dbReference type="GO" id="GO:0097367">
    <property type="term" value="F:carbohydrate derivative binding"/>
    <property type="evidence" value="ECO:0007669"/>
    <property type="project" value="InterPro"/>
</dbReference>
<dbReference type="Proteomes" id="UP000319255">
    <property type="component" value="Unassembled WGS sequence"/>
</dbReference>
<feature type="domain" description="HTH rpiR-type" evidence="5">
    <location>
        <begin position="14"/>
        <end position="90"/>
    </location>
</feature>
<keyword evidence="4" id="KW-0472">Membrane</keyword>
<dbReference type="InterPro" id="IPR046348">
    <property type="entry name" value="SIS_dom_sf"/>
</dbReference>
<dbReference type="Gene3D" id="1.10.10.10">
    <property type="entry name" value="Winged helix-like DNA-binding domain superfamily/Winged helix DNA-binding domain"/>
    <property type="match status" value="1"/>
</dbReference>
<keyword evidence="8" id="KW-1185">Reference proteome</keyword>
<dbReference type="InterPro" id="IPR047640">
    <property type="entry name" value="RpiR-like"/>
</dbReference>
<dbReference type="PANTHER" id="PTHR30514">
    <property type="entry name" value="GLUCOKINASE"/>
    <property type="match status" value="1"/>
</dbReference>
<dbReference type="Gene3D" id="3.40.50.10490">
    <property type="entry name" value="Glucose-6-phosphate isomerase like protein, domain 1"/>
    <property type="match status" value="1"/>
</dbReference>
<dbReference type="GO" id="GO:0003700">
    <property type="term" value="F:DNA-binding transcription factor activity"/>
    <property type="evidence" value="ECO:0007669"/>
    <property type="project" value="InterPro"/>
</dbReference>
<dbReference type="Pfam" id="PF01380">
    <property type="entry name" value="SIS"/>
    <property type="match status" value="1"/>
</dbReference>
<protein>
    <submittedName>
        <fullName evidence="7">MurR/RpiR family transcriptional regulator</fullName>
    </submittedName>
</protein>
<accession>A0A501WXG1</accession>
<sequence>MVPELNESAPATLEELFRRLSERAETMPKRLRQCADFIAQYPDRVAVSTVAELAAAAEVQPSAMMRFCQELGFTGFSQLQRLFREEYARNWPDYATRLTNLRELGAESPAAMLAEFVEAGRASIEKLMTTVSPEMLERAVAVLGTAPLIHIVGFRRAFPVACYFDYAFEKMRVPSFLHTGVGKLNTAHALREGEAVLAITFAPYSAETVAFAESAGKEGLSVVAITDSLSSPLQRLEAIPLLVSELDVGAFRALSATFALAIALAVAVGARRENG</sequence>
<reference evidence="7 8" key="1">
    <citation type="submission" date="2019-06" db="EMBL/GenBank/DDBJ databases">
        <title>A novel bacterium of genus Amaricoccus, isolated from marine sediment.</title>
        <authorList>
            <person name="Huang H."/>
            <person name="Mo K."/>
            <person name="Hu Y."/>
        </authorList>
    </citation>
    <scope>NUCLEOTIDE SEQUENCE [LARGE SCALE GENOMIC DNA]</scope>
    <source>
        <strain evidence="7 8">HB172011</strain>
    </source>
</reference>
<dbReference type="CDD" id="cd05013">
    <property type="entry name" value="SIS_RpiR"/>
    <property type="match status" value="1"/>
</dbReference>
<evidence type="ECO:0000313" key="8">
    <source>
        <dbReference type="Proteomes" id="UP000319255"/>
    </source>
</evidence>
<keyword evidence="1" id="KW-0805">Transcription regulation</keyword>
<dbReference type="GO" id="GO:0003677">
    <property type="term" value="F:DNA binding"/>
    <property type="evidence" value="ECO:0007669"/>
    <property type="project" value="UniProtKB-KW"/>
</dbReference>
<evidence type="ECO:0000256" key="4">
    <source>
        <dbReference type="SAM" id="Phobius"/>
    </source>
</evidence>
<dbReference type="PANTHER" id="PTHR30514:SF20">
    <property type="entry name" value="TRANSCRIPTIONAL REGULATOR"/>
    <property type="match status" value="1"/>
</dbReference>
<dbReference type="InterPro" id="IPR009057">
    <property type="entry name" value="Homeodomain-like_sf"/>
</dbReference>
<comment type="caution">
    <text evidence="7">The sequence shown here is derived from an EMBL/GenBank/DDBJ whole genome shotgun (WGS) entry which is preliminary data.</text>
</comment>
<dbReference type="SUPFAM" id="SSF53697">
    <property type="entry name" value="SIS domain"/>
    <property type="match status" value="1"/>
</dbReference>
<evidence type="ECO:0000256" key="3">
    <source>
        <dbReference type="ARBA" id="ARBA00023163"/>
    </source>
</evidence>
<dbReference type="PROSITE" id="PS51071">
    <property type="entry name" value="HTH_RPIR"/>
    <property type="match status" value="1"/>
</dbReference>
<keyword evidence="3" id="KW-0804">Transcription</keyword>
<dbReference type="OrthoDB" id="9814005at2"/>
<evidence type="ECO:0000313" key="7">
    <source>
        <dbReference type="EMBL" id="TPE52935.1"/>
    </source>
</evidence>
<dbReference type="AlphaFoldDB" id="A0A501WXG1"/>
<dbReference type="InterPro" id="IPR035472">
    <property type="entry name" value="RpiR-like_SIS"/>
</dbReference>
<proteinExistence type="predicted"/>
<dbReference type="GO" id="GO:1901135">
    <property type="term" value="P:carbohydrate derivative metabolic process"/>
    <property type="evidence" value="ECO:0007669"/>
    <property type="project" value="InterPro"/>
</dbReference>
<dbReference type="InterPro" id="IPR001347">
    <property type="entry name" value="SIS_dom"/>
</dbReference>
<evidence type="ECO:0000259" key="6">
    <source>
        <dbReference type="PROSITE" id="PS51464"/>
    </source>
</evidence>